<accession>A0ABR9D2M1</accession>
<name>A0ABR9D2M1_9GAMM</name>
<comment type="caution">
    <text evidence="1">The sequence shown here is derived from an EMBL/GenBank/DDBJ whole genome shotgun (WGS) entry which is preliminary data.</text>
</comment>
<evidence type="ECO:0000313" key="1">
    <source>
        <dbReference type="EMBL" id="MBD9357363.1"/>
    </source>
</evidence>
<gene>
    <name evidence="1" type="ORF">IE877_15995</name>
</gene>
<proteinExistence type="predicted"/>
<sequence>MPGYSLGYLRNEIVDPVYPKRHTPSKLDAFADKLSQWLADEARNSRKQRRFVKQLHADLCVLGFEGSYDRVAVFVCEIWARLPGRFNLDVSSLPEKSRRIQNKAGMLSYNPPEY</sequence>
<dbReference type="EMBL" id="JACXSS010000001">
    <property type="protein sequence ID" value="MBD9357363.1"/>
    <property type="molecule type" value="Genomic_DNA"/>
</dbReference>
<keyword evidence="2" id="KW-1185">Reference proteome</keyword>
<organism evidence="1 2">
    <name type="scientific">Methylomonas albis</name>
    <dbReference type="NCBI Taxonomy" id="1854563"/>
    <lineage>
        <taxon>Bacteria</taxon>
        <taxon>Pseudomonadati</taxon>
        <taxon>Pseudomonadota</taxon>
        <taxon>Gammaproteobacteria</taxon>
        <taxon>Methylococcales</taxon>
        <taxon>Methylococcaceae</taxon>
        <taxon>Methylomonas</taxon>
    </lineage>
</organism>
<evidence type="ECO:0000313" key="2">
    <source>
        <dbReference type="Proteomes" id="UP000652176"/>
    </source>
</evidence>
<protein>
    <submittedName>
        <fullName evidence="1">Uncharacterized protein</fullName>
    </submittedName>
</protein>
<reference evidence="1 2" key="1">
    <citation type="submission" date="2020-09" db="EMBL/GenBank/DDBJ databases">
        <title>Methylomonas albis sp. nov. and Methylomonas fluvii sp. nov.: Two cold-adapted methanotrophs from the River Elbe and an amended description of Methylovulum psychrotolerans strain Eb1.</title>
        <authorList>
            <person name="Bussmann I.K."/>
            <person name="Klings K.-W."/>
            <person name="Warnstedt J."/>
            <person name="Hoppert M."/>
            <person name="Saborowski A."/>
            <person name="Horn F."/>
            <person name="Liebner S."/>
        </authorList>
    </citation>
    <scope>NUCLEOTIDE SEQUENCE [LARGE SCALE GENOMIC DNA]</scope>
    <source>
        <strain evidence="1 2">EbA</strain>
    </source>
</reference>
<dbReference type="Proteomes" id="UP000652176">
    <property type="component" value="Unassembled WGS sequence"/>
</dbReference>